<reference evidence="2" key="1">
    <citation type="journal article" date="2020" name="Nature">
        <title>Giant virus diversity and host interactions through global metagenomics.</title>
        <authorList>
            <person name="Schulz F."/>
            <person name="Roux S."/>
            <person name="Paez-Espino D."/>
            <person name="Jungbluth S."/>
            <person name="Walsh D.A."/>
            <person name="Denef V.J."/>
            <person name="McMahon K.D."/>
            <person name="Konstantinidis K.T."/>
            <person name="Eloe-Fadrosh E.A."/>
            <person name="Kyrpides N.C."/>
            <person name="Woyke T."/>
        </authorList>
    </citation>
    <scope>NUCLEOTIDE SEQUENCE</scope>
    <source>
        <strain evidence="2">GVMAG-M-3300009068-24</strain>
    </source>
</reference>
<accession>A0A6C0ELB1</accession>
<evidence type="ECO:0000256" key="1">
    <source>
        <dbReference type="SAM" id="Phobius"/>
    </source>
</evidence>
<feature type="transmembrane region" description="Helical" evidence="1">
    <location>
        <begin position="42"/>
        <end position="59"/>
    </location>
</feature>
<keyword evidence="1" id="KW-1133">Transmembrane helix</keyword>
<evidence type="ECO:0000313" key="2">
    <source>
        <dbReference type="EMBL" id="QHT29818.1"/>
    </source>
</evidence>
<sequence length="111" mass="12342">MTMADQSLMFAATGFYFICHVPELYANYVNKNANMYNMPEKIFMLLGTVLAVTYAIQLGDSAILTNYGLQLGIDVVALTMRGYYVWLNYFKTTGNATVAVASDPEISTLTR</sequence>
<keyword evidence="1" id="KW-0812">Transmembrane</keyword>
<dbReference type="Gene3D" id="1.20.1280.290">
    <property type="match status" value="1"/>
</dbReference>
<proteinExistence type="predicted"/>
<dbReference type="AlphaFoldDB" id="A0A6C0ELB1"/>
<keyword evidence="1" id="KW-0472">Membrane</keyword>
<name>A0A6C0ELB1_9ZZZZ</name>
<organism evidence="2">
    <name type="scientific">viral metagenome</name>
    <dbReference type="NCBI Taxonomy" id="1070528"/>
    <lineage>
        <taxon>unclassified sequences</taxon>
        <taxon>metagenomes</taxon>
        <taxon>organismal metagenomes</taxon>
    </lineage>
</organism>
<protein>
    <submittedName>
        <fullName evidence="2">Uncharacterized protein</fullName>
    </submittedName>
</protein>
<dbReference type="EMBL" id="MN738883">
    <property type="protein sequence ID" value="QHT29818.1"/>
    <property type="molecule type" value="Genomic_DNA"/>
</dbReference>